<geneLocation type="plasmid" evidence="1">
    <name>unnamed</name>
</geneLocation>
<accession>A0A6M4NN51</accession>
<dbReference type="EMBL" id="MN477204">
    <property type="protein sequence ID" value="QJR98460.1"/>
    <property type="molecule type" value="Genomic_DNA"/>
</dbReference>
<gene>
    <name evidence="1" type="ORF">EDJOHJPF_00034</name>
</gene>
<reference evidence="1" key="1">
    <citation type="journal article" date="2020" name="Int. J. Food Microbiol.">
        <title>First detection of a plasmid located carbapenem resistant blaVIM-1 gene in E. coli isolated from meat products at retail in Belgium in 2015.</title>
        <authorList>
            <person name="Garcia-Graells C."/>
            <person name="Berbers B."/>
            <person name="Verhaegen B."/>
            <person name="Vanneste K."/>
            <person name="Marchal K."/>
            <person name="Roosens N.H.C."/>
            <person name="Botteldoorn N."/>
            <person name="De Keersmaecker S.C.J."/>
        </authorList>
    </citation>
    <scope>NUCLEOTIDE SEQUENCE</scope>
    <source>
        <strain evidence="1">S15FP06257</strain>
        <plasmid evidence="1">unnamed</plasmid>
    </source>
</reference>
<sequence>MYKSLEDLMAGIYEMAAPDGIICNEVSKFLAANQVKPEDISSGIWFFLWLKSAPKDAKPIQKEIPGFGVVLNMPTYGGTLNEAITGLIENECRQIELAEGHPSLEAWVESVLAGRDDGEENEAAANIVDLLNGCHDLLDTAIINYLFKVGKINEQEILSLIYYGELCDHSLVELLPFWPVQDNHVLTVLRGVDLDAPRVGMPPAAELFIRKVAIVVSGECERVGASALIIQFSLELVAGAKMDRVPYTHGRCW</sequence>
<protein>
    <submittedName>
        <fullName evidence="1">Uncharacterized protein</fullName>
    </submittedName>
</protein>
<name>A0A6M4NN51_ECOLX</name>
<keyword evidence="1" id="KW-0614">Plasmid</keyword>
<organism evidence="1">
    <name type="scientific">Escherichia coli</name>
    <dbReference type="NCBI Taxonomy" id="562"/>
    <lineage>
        <taxon>Bacteria</taxon>
        <taxon>Pseudomonadati</taxon>
        <taxon>Pseudomonadota</taxon>
        <taxon>Gammaproteobacteria</taxon>
        <taxon>Enterobacterales</taxon>
        <taxon>Enterobacteriaceae</taxon>
        <taxon>Escherichia</taxon>
    </lineage>
</organism>
<dbReference type="AlphaFoldDB" id="A0A6M4NN51"/>
<evidence type="ECO:0000313" key="1">
    <source>
        <dbReference type="EMBL" id="QJR98460.1"/>
    </source>
</evidence>
<proteinExistence type="predicted"/>